<dbReference type="PROSITE" id="PS00307">
    <property type="entry name" value="LECTIN_LEGUME_BETA"/>
    <property type="match status" value="1"/>
</dbReference>
<dbReference type="GO" id="GO:0002229">
    <property type="term" value="P:defense response to oomycetes"/>
    <property type="evidence" value="ECO:0007669"/>
    <property type="project" value="UniProtKB-ARBA"/>
</dbReference>
<name>M8CCG4_AEGTA</name>
<evidence type="ECO:0000256" key="8">
    <source>
        <dbReference type="ARBA" id="ARBA00022729"/>
    </source>
</evidence>
<keyword evidence="12 17" id="KW-1133">Transmembrane helix</keyword>
<dbReference type="GO" id="GO:0004674">
    <property type="term" value="F:protein serine/threonine kinase activity"/>
    <property type="evidence" value="ECO:0007669"/>
    <property type="project" value="UniProtKB-KW"/>
</dbReference>
<accession>M8CCG4</accession>
<dbReference type="ExpressionAtlas" id="M8CCG4">
    <property type="expression patterns" value="baseline"/>
</dbReference>
<evidence type="ECO:0000256" key="2">
    <source>
        <dbReference type="ARBA" id="ARBA00008536"/>
    </source>
</evidence>
<dbReference type="InterPro" id="IPR013320">
    <property type="entry name" value="ConA-like_dom_sf"/>
</dbReference>
<dbReference type="FunFam" id="2.60.120.200:FF:000188">
    <property type="entry name" value="Os08g0124000 protein"/>
    <property type="match status" value="1"/>
</dbReference>
<dbReference type="InterPro" id="IPR001220">
    <property type="entry name" value="Legume_lectin_dom"/>
</dbReference>
<feature type="domain" description="Protein kinase" evidence="19">
    <location>
        <begin position="388"/>
        <end position="671"/>
    </location>
</feature>
<feature type="region of interest" description="Disordered" evidence="16">
    <location>
        <begin position="682"/>
        <end position="721"/>
    </location>
</feature>
<evidence type="ECO:0000259" key="19">
    <source>
        <dbReference type="PROSITE" id="PS50011"/>
    </source>
</evidence>
<dbReference type="PROSITE" id="PS00107">
    <property type="entry name" value="PROTEIN_KINASE_ATP"/>
    <property type="match status" value="1"/>
</dbReference>
<dbReference type="Gene3D" id="1.10.510.10">
    <property type="entry name" value="Transferase(Phosphotransferase) domain 1"/>
    <property type="match status" value="1"/>
</dbReference>
<keyword evidence="7 17" id="KW-0812">Transmembrane</keyword>
<dbReference type="PROSITE" id="PS50011">
    <property type="entry name" value="PROTEIN_KINASE_DOM"/>
    <property type="match status" value="1"/>
</dbReference>
<evidence type="ECO:0000256" key="10">
    <source>
        <dbReference type="ARBA" id="ARBA00022741"/>
    </source>
</evidence>
<evidence type="ECO:0000256" key="4">
    <source>
        <dbReference type="ARBA" id="ARBA00012513"/>
    </source>
</evidence>
<keyword evidence="11" id="KW-0067">ATP-binding</keyword>
<dbReference type="InterPro" id="IPR050528">
    <property type="entry name" value="L-type_Lectin-RKs"/>
</dbReference>
<protein>
    <recommendedName>
        <fullName evidence="4">non-specific serine/threonine protein kinase</fullName>
        <ecNumber evidence="4">2.7.11.1</ecNumber>
    </recommendedName>
</protein>
<dbReference type="GO" id="GO:0005886">
    <property type="term" value="C:plasma membrane"/>
    <property type="evidence" value="ECO:0007669"/>
    <property type="project" value="UniProtKB-SubCell"/>
</dbReference>
<evidence type="ECO:0000256" key="6">
    <source>
        <dbReference type="ARBA" id="ARBA00022527"/>
    </source>
</evidence>
<dbReference type="InterPro" id="IPR000719">
    <property type="entry name" value="Prot_kinase_dom"/>
</dbReference>
<dbReference type="InterPro" id="IPR011009">
    <property type="entry name" value="Kinase-like_dom_sf"/>
</dbReference>
<evidence type="ECO:0000256" key="11">
    <source>
        <dbReference type="ARBA" id="ARBA00022840"/>
    </source>
</evidence>
<dbReference type="Pfam" id="PF00069">
    <property type="entry name" value="Pkinase"/>
    <property type="match status" value="1"/>
</dbReference>
<dbReference type="GO" id="GO:0005524">
    <property type="term" value="F:ATP binding"/>
    <property type="evidence" value="ECO:0007669"/>
    <property type="project" value="UniProtKB-UniRule"/>
</dbReference>
<proteinExistence type="inferred from homology"/>
<dbReference type="AlphaFoldDB" id="M8CCG4"/>
<keyword evidence="14" id="KW-0675">Receptor</keyword>
<dbReference type="EC" id="2.7.11.1" evidence="4"/>
<keyword evidence="10" id="KW-0547">Nucleotide-binding</keyword>
<dbReference type="PANTHER" id="PTHR27007">
    <property type="match status" value="1"/>
</dbReference>
<comment type="similarity">
    <text evidence="2">In the N-terminal section; belongs to the leguminous lectin family.</text>
</comment>
<feature type="chain" id="PRO_5014584318" description="non-specific serine/threonine protein kinase" evidence="18">
    <location>
        <begin position="22"/>
        <end position="721"/>
    </location>
</feature>
<evidence type="ECO:0000256" key="18">
    <source>
        <dbReference type="SAM" id="SignalP"/>
    </source>
</evidence>
<comment type="subcellular location">
    <subcellularLocation>
        <location evidence="1">Cell membrane</location>
        <topology evidence="1">Single-pass type I membrane protein</topology>
    </subcellularLocation>
</comment>
<dbReference type="InterPro" id="IPR019825">
    <property type="entry name" value="Lectin_legB_Mn/Ca_BS"/>
</dbReference>
<sequence>MAKITGTAICALFIFFSFTCCLPPLAGSLSFDYPTFRSEDQKAIKIEGNASFSVGHIDISGNNWDDQKAIKIEGNASFSVGHIDISGNNWDVRKSRGRASYSTQPMLLWDGHTGEVASFTTSFSFIIKPKSNSSRGAGMAFFLASYPSSLPTGSAGYYNLGLTNQKDGAVAAGDNRFVAVEFDTSNETEVSDPDTTVDHVGIDINSLKSVKTLPLPNFSLTGNMTAAIQYDNISSIMSVTLWLGDGHGPIYRLSSKVDLKSALPELVAVGFSASTGKSVELHQLLSWHFNSSLEGKTATVVAPPVLPPPSSRTSSSGVIAGAVAGASLFLVVFFSMSAFLLRRRQNKKKREAKDEGMDSEGEVVMEMEFGTGPRRFPYRQLTNATRNFAAEEKLGQGGFGAVYRGHLRELGLAVAIKRFSKESSMQGRKEYTSEINVISRLRHRNLVQLVGWCHNHDELLLVYELMPNRSLDIHLHGKGTFLTWAMRMKIVLELGSALLYLHEEWEQCEVHRDIKPSNVMLDESFGAKLGDFGLARLIDHAVRMQTMTIVSGTPGYVDPQCLITGRASSESDVYSFGVVLLEVACGKRPMSTSANKQGVSRLTEWVWDLYGEGGILEAVDERLNGHYDEAEVERVMVVGLWCAHPDSSVRPSIRTAMATLVSKDAKQLPVLPAKMPVPTYAPPMAPWDGQSSSSGLSTSTVTRSSTTSGYTGPAPMVTPRA</sequence>
<evidence type="ECO:0000256" key="14">
    <source>
        <dbReference type="ARBA" id="ARBA00023170"/>
    </source>
</evidence>
<evidence type="ECO:0000256" key="13">
    <source>
        <dbReference type="ARBA" id="ARBA00023136"/>
    </source>
</evidence>
<evidence type="ECO:0000256" key="7">
    <source>
        <dbReference type="ARBA" id="ARBA00022692"/>
    </source>
</evidence>
<evidence type="ECO:0000256" key="1">
    <source>
        <dbReference type="ARBA" id="ARBA00004251"/>
    </source>
</evidence>
<keyword evidence="5" id="KW-1003">Cell membrane</keyword>
<dbReference type="SUPFAM" id="SSF56112">
    <property type="entry name" value="Protein kinase-like (PK-like)"/>
    <property type="match status" value="1"/>
</dbReference>
<keyword evidence="8 18" id="KW-0732">Signal</keyword>
<dbReference type="SUPFAM" id="SSF49899">
    <property type="entry name" value="Concanavalin A-like lectins/glucanases"/>
    <property type="match status" value="1"/>
</dbReference>
<keyword evidence="15" id="KW-0325">Glycoprotein</keyword>
<evidence type="ECO:0000256" key="15">
    <source>
        <dbReference type="ARBA" id="ARBA00023180"/>
    </source>
</evidence>
<keyword evidence="9" id="KW-0430">Lectin</keyword>
<dbReference type="Pfam" id="PF00139">
    <property type="entry name" value="Lectin_legB"/>
    <property type="match status" value="1"/>
</dbReference>
<dbReference type="CDD" id="cd06899">
    <property type="entry name" value="lectin_legume_LecRK_Arcelin_ConA"/>
    <property type="match status" value="1"/>
</dbReference>
<feature type="compositionally biased region" description="Low complexity" evidence="16">
    <location>
        <begin position="689"/>
        <end position="712"/>
    </location>
</feature>
<organism evidence="20">
    <name type="scientific">Aegilops tauschii</name>
    <name type="common">Tausch's goatgrass</name>
    <name type="synonym">Aegilops squarrosa</name>
    <dbReference type="NCBI Taxonomy" id="37682"/>
    <lineage>
        <taxon>Eukaryota</taxon>
        <taxon>Viridiplantae</taxon>
        <taxon>Streptophyta</taxon>
        <taxon>Embryophyta</taxon>
        <taxon>Tracheophyta</taxon>
        <taxon>Spermatophyta</taxon>
        <taxon>Magnoliopsida</taxon>
        <taxon>Liliopsida</taxon>
        <taxon>Poales</taxon>
        <taxon>Poaceae</taxon>
        <taxon>BOP clade</taxon>
        <taxon>Pooideae</taxon>
        <taxon>Triticodae</taxon>
        <taxon>Triticeae</taxon>
        <taxon>Triticinae</taxon>
        <taxon>Aegilops</taxon>
    </lineage>
</organism>
<dbReference type="CDD" id="cd14066">
    <property type="entry name" value="STKc_IRAK"/>
    <property type="match status" value="1"/>
</dbReference>
<dbReference type="InterPro" id="IPR017441">
    <property type="entry name" value="Protein_kinase_ATP_BS"/>
</dbReference>
<keyword evidence="6" id="KW-0418">Kinase</keyword>
<dbReference type="Gene3D" id="3.30.200.20">
    <property type="entry name" value="Phosphorylase Kinase, domain 1"/>
    <property type="match status" value="1"/>
</dbReference>
<feature type="transmembrane region" description="Helical" evidence="17">
    <location>
        <begin position="318"/>
        <end position="341"/>
    </location>
</feature>
<keyword evidence="6" id="KW-0723">Serine/threonine-protein kinase</keyword>
<keyword evidence="6" id="KW-0808">Transferase</keyword>
<dbReference type="FunFam" id="3.30.200.20:FF:000168">
    <property type="entry name" value="L-type lectin-domain containing receptor kinase IX.1"/>
    <property type="match status" value="1"/>
</dbReference>
<evidence type="ECO:0000256" key="9">
    <source>
        <dbReference type="ARBA" id="ARBA00022734"/>
    </source>
</evidence>
<dbReference type="GO" id="GO:0030246">
    <property type="term" value="F:carbohydrate binding"/>
    <property type="evidence" value="ECO:0007669"/>
    <property type="project" value="UniProtKB-KW"/>
</dbReference>
<evidence type="ECO:0000256" key="16">
    <source>
        <dbReference type="SAM" id="MobiDB-lite"/>
    </source>
</evidence>
<dbReference type="SMART" id="SM00220">
    <property type="entry name" value="S_TKc"/>
    <property type="match status" value="1"/>
</dbReference>
<dbReference type="FunFam" id="1.10.510.10:FF:000240">
    <property type="entry name" value="Lectin-domain containing receptor kinase A4.3"/>
    <property type="match status" value="1"/>
</dbReference>
<evidence type="ECO:0000256" key="5">
    <source>
        <dbReference type="ARBA" id="ARBA00022475"/>
    </source>
</evidence>
<reference evidence="20" key="1">
    <citation type="submission" date="2015-06" db="UniProtKB">
        <authorList>
            <consortium name="EnsemblPlants"/>
        </authorList>
    </citation>
    <scope>IDENTIFICATION</scope>
</reference>
<dbReference type="Gene3D" id="2.60.120.200">
    <property type="match status" value="1"/>
</dbReference>
<evidence type="ECO:0000256" key="17">
    <source>
        <dbReference type="SAM" id="Phobius"/>
    </source>
</evidence>
<evidence type="ECO:0000256" key="3">
    <source>
        <dbReference type="ARBA" id="ARBA00010217"/>
    </source>
</evidence>
<comment type="similarity">
    <text evidence="3">In the C-terminal section; belongs to the protein kinase superfamily. Ser/Thr protein kinase family.</text>
</comment>
<feature type="signal peptide" evidence="18">
    <location>
        <begin position="1"/>
        <end position="21"/>
    </location>
</feature>
<keyword evidence="13 17" id="KW-0472">Membrane</keyword>
<dbReference type="EnsemblPlants" id="EMT32089">
    <property type="protein sequence ID" value="EMT32089"/>
    <property type="gene ID" value="F775_16282"/>
</dbReference>
<evidence type="ECO:0000256" key="12">
    <source>
        <dbReference type="ARBA" id="ARBA00022989"/>
    </source>
</evidence>
<evidence type="ECO:0000313" key="20">
    <source>
        <dbReference type="EnsemblPlants" id="EMT32089"/>
    </source>
</evidence>